<sequence>MITTYTGSLPATVQMYVPTATGTLGSYLVFRLQYGTGSNTDCSDFSATGTLYSNSTLAAFITARNTWANGIGSWSATTNATRTWKLEWIVQSDDAAINQTTSFTARWEAQA</sequence>
<accession>A0A919TWL9</accession>
<organism evidence="1 2">
    <name type="scientific">Paractinoplanes tereljensis</name>
    <dbReference type="NCBI Taxonomy" id="571912"/>
    <lineage>
        <taxon>Bacteria</taxon>
        <taxon>Bacillati</taxon>
        <taxon>Actinomycetota</taxon>
        <taxon>Actinomycetes</taxon>
        <taxon>Micromonosporales</taxon>
        <taxon>Micromonosporaceae</taxon>
        <taxon>Paractinoplanes</taxon>
    </lineage>
</organism>
<proteinExistence type="predicted"/>
<protein>
    <submittedName>
        <fullName evidence="1">Uncharacterized protein</fullName>
    </submittedName>
</protein>
<evidence type="ECO:0000313" key="2">
    <source>
        <dbReference type="Proteomes" id="UP000623608"/>
    </source>
</evidence>
<dbReference type="RefSeq" id="WP_203810935.1">
    <property type="nucleotide sequence ID" value="NZ_BOMY01000038.1"/>
</dbReference>
<evidence type="ECO:0000313" key="1">
    <source>
        <dbReference type="EMBL" id="GIF23017.1"/>
    </source>
</evidence>
<keyword evidence="2" id="KW-1185">Reference proteome</keyword>
<comment type="caution">
    <text evidence="1">The sequence shown here is derived from an EMBL/GenBank/DDBJ whole genome shotgun (WGS) entry which is preliminary data.</text>
</comment>
<reference evidence="1" key="1">
    <citation type="submission" date="2021-01" db="EMBL/GenBank/DDBJ databases">
        <title>Whole genome shotgun sequence of Actinoplanes tereljensis NBRC 105297.</title>
        <authorList>
            <person name="Komaki H."/>
            <person name="Tamura T."/>
        </authorList>
    </citation>
    <scope>NUCLEOTIDE SEQUENCE</scope>
    <source>
        <strain evidence="1">NBRC 105297</strain>
    </source>
</reference>
<gene>
    <name evidence="1" type="ORF">Ate02nite_57470</name>
</gene>
<name>A0A919TWL9_9ACTN</name>
<dbReference type="Proteomes" id="UP000623608">
    <property type="component" value="Unassembled WGS sequence"/>
</dbReference>
<dbReference type="EMBL" id="BOMY01000038">
    <property type="protein sequence ID" value="GIF23017.1"/>
    <property type="molecule type" value="Genomic_DNA"/>
</dbReference>
<dbReference type="AlphaFoldDB" id="A0A919TWL9"/>